<organism evidence="3 4">
    <name type="scientific">Trueperella pyogenes</name>
    <dbReference type="NCBI Taxonomy" id="1661"/>
    <lineage>
        <taxon>Bacteria</taxon>
        <taxon>Bacillati</taxon>
        <taxon>Actinomycetota</taxon>
        <taxon>Actinomycetes</taxon>
        <taxon>Actinomycetales</taxon>
        <taxon>Actinomycetaceae</taxon>
        <taxon>Trueperella</taxon>
    </lineage>
</organism>
<dbReference type="InterPro" id="IPR004176">
    <property type="entry name" value="Clp_R_N"/>
</dbReference>
<protein>
    <recommendedName>
        <fullName evidence="2">Clp R domain-containing protein</fullName>
    </recommendedName>
</protein>
<dbReference type="EMBL" id="CP033905">
    <property type="protein sequence ID" value="AZR06831.1"/>
    <property type="molecule type" value="Genomic_DNA"/>
</dbReference>
<reference evidence="3 4" key="1">
    <citation type="submission" date="2018-11" db="EMBL/GenBank/DDBJ databases">
        <title>Multidrug-resistant genes are associated with an 42-kb island TGI1 carrying a complex class 1 integron in a Trueperella pyogenes.</title>
        <authorList>
            <person name="Dong W."/>
        </authorList>
    </citation>
    <scope>NUCLEOTIDE SEQUENCE [LARGE SCALE GENOMIC DNA]</scope>
    <source>
        <strain evidence="3 4">TP4</strain>
    </source>
</reference>
<evidence type="ECO:0000313" key="4">
    <source>
        <dbReference type="Proteomes" id="UP000275951"/>
    </source>
</evidence>
<dbReference type="RefSeq" id="WP_108726554.1">
    <property type="nucleotide sequence ID" value="NZ_CP029001.1"/>
</dbReference>
<dbReference type="SUPFAM" id="SSF55961">
    <property type="entry name" value="Bet v1-like"/>
    <property type="match status" value="1"/>
</dbReference>
<dbReference type="Gene3D" id="1.10.1780.10">
    <property type="entry name" value="Clp, N-terminal domain"/>
    <property type="match status" value="1"/>
</dbReference>
<name>A0A3Q9GHJ0_9ACTO</name>
<dbReference type="Pfam" id="PF10604">
    <property type="entry name" value="Polyketide_cyc2"/>
    <property type="match status" value="1"/>
</dbReference>
<sequence length="317" mass="34348">MTALNNLQSLSAFLRMSVEEAARFGRPAADIEHLFLALTLTDTAAGQLLRTRGATYSASLAAIRSMESEALESIGVTPPAELLPADPTTTDGFTERAYRVFKKAKNVRPDYLAILESLLSEPSGTITTILSRLGTSAEELRAGIASVDVTQYQHKEGSADLTTDSSLAARATTSCPAAIAVVIDYLSDPKNTTMWEPSLQGRTLAADEGAGQWTAPPSGKGTQSRRDCAIRVIRETSSDESIRWRFEPIGVLRAHIIHVTFTLIPDGETTTVQIVLRFTPMERPPVLRRLLRKTIGSPLARMHAESISGAVSRAFRP</sequence>
<accession>A0A3Q9GHJ0</accession>
<dbReference type="Proteomes" id="UP000275951">
    <property type="component" value="Chromosome"/>
</dbReference>
<dbReference type="InterPro" id="IPR019587">
    <property type="entry name" value="Polyketide_cyclase/dehydratase"/>
</dbReference>
<dbReference type="InterPro" id="IPR036628">
    <property type="entry name" value="Clp_N_dom_sf"/>
</dbReference>
<feature type="domain" description="Clp R" evidence="2">
    <location>
        <begin position="1"/>
        <end position="69"/>
    </location>
</feature>
<gene>
    <name evidence="3" type="ORF">EBQ10_05660</name>
</gene>
<evidence type="ECO:0000259" key="2">
    <source>
        <dbReference type="PROSITE" id="PS51903"/>
    </source>
</evidence>
<dbReference type="Gene3D" id="3.30.530.20">
    <property type="match status" value="1"/>
</dbReference>
<evidence type="ECO:0000313" key="3">
    <source>
        <dbReference type="EMBL" id="AZR06831.1"/>
    </source>
</evidence>
<proteinExistence type="predicted"/>
<dbReference type="AlphaFoldDB" id="A0A3Q9GHJ0"/>
<dbReference type="InterPro" id="IPR023393">
    <property type="entry name" value="START-like_dom_sf"/>
</dbReference>
<dbReference type="PROSITE" id="PS51903">
    <property type="entry name" value="CLP_R"/>
    <property type="match status" value="1"/>
</dbReference>
<evidence type="ECO:0000256" key="1">
    <source>
        <dbReference type="PROSITE-ProRule" id="PRU01251"/>
    </source>
</evidence>
<keyword evidence="1" id="KW-0677">Repeat</keyword>